<proteinExistence type="predicted"/>
<evidence type="ECO:0000256" key="1">
    <source>
        <dbReference type="SAM" id="MobiDB-lite"/>
    </source>
</evidence>
<protein>
    <submittedName>
        <fullName evidence="2">Uncharacterized protein</fullName>
    </submittedName>
</protein>
<comment type="caution">
    <text evidence="2">The sequence shown here is derived from an EMBL/GenBank/DDBJ whole genome shotgun (WGS) entry which is preliminary data.</text>
</comment>
<sequence length="135" mass="14361">MTQGGHDVLDLDDDTPIPLAPIEVSVFGRVWTVRREWTPADAMRYWVLAHRRKDAEAMALLVGDGDAAAFAEIIAAVPLERSQGKLRRLLKIAGLLARDAQDEESEGKSSATSPPPGEDGGTHSSPTSDSGTGSP</sequence>
<accession>A0A7W7WU34</accession>
<feature type="compositionally biased region" description="Low complexity" evidence="1">
    <location>
        <begin position="122"/>
        <end position="135"/>
    </location>
</feature>
<dbReference type="AlphaFoldDB" id="A0A7W7WU34"/>
<keyword evidence="3" id="KW-1185">Reference proteome</keyword>
<dbReference type="RefSeq" id="WP_184666589.1">
    <property type="nucleotide sequence ID" value="NZ_BAABAI010000034.1"/>
</dbReference>
<organism evidence="2 3">
    <name type="scientific">Saccharothrix violaceirubra</name>
    <dbReference type="NCBI Taxonomy" id="413306"/>
    <lineage>
        <taxon>Bacteria</taxon>
        <taxon>Bacillati</taxon>
        <taxon>Actinomycetota</taxon>
        <taxon>Actinomycetes</taxon>
        <taxon>Pseudonocardiales</taxon>
        <taxon>Pseudonocardiaceae</taxon>
        <taxon>Saccharothrix</taxon>
    </lineage>
</organism>
<reference evidence="2 3" key="1">
    <citation type="submission" date="2020-08" db="EMBL/GenBank/DDBJ databases">
        <title>Sequencing the genomes of 1000 actinobacteria strains.</title>
        <authorList>
            <person name="Klenk H.-P."/>
        </authorList>
    </citation>
    <scope>NUCLEOTIDE SEQUENCE [LARGE SCALE GENOMIC DNA]</scope>
    <source>
        <strain evidence="2 3">DSM 45084</strain>
    </source>
</reference>
<feature type="region of interest" description="Disordered" evidence="1">
    <location>
        <begin position="99"/>
        <end position="135"/>
    </location>
</feature>
<evidence type="ECO:0000313" key="2">
    <source>
        <dbReference type="EMBL" id="MBB4963845.1"/>
    </source>
</evidence>
<gene>
    <name evidence="2" type="ORF">F4559_001204</name>
</gene>
<name>A0A7W7WU34_9PSEU</name>
<dbReference type="EMBL" id="JACHJS010000001">
    <property type="protein sequence ID" value="MBB4963845.1"/>
    <property type="molecule type" value="Genomic_DNA"/>
</dbReference>
<evidence type="ECO:0000313" key="3">
    <source>
        <dbReference type="Proteomes" id="UP000542674"/>
    </source>
</evidence>
<dbReference type="Proteomes" id="UP000542674">
    <property type="component" value="Unassembled WGS sequence"/>
</dbReference>